<proteinExistence type="predicted"/>
<evidence type="ECO:0000313" key="3">
    <source>
        <dbReference type="Proteomes" id="UP000008827"/>
    </source>
</evidence>
<dbReference type="EnsemblPlants" id="KRH07284">
    <property type="protein sequence ID" value="KRH07284"/>
    <property type="gene ID" value="GLYMA_16G078700"/>
</dbReference>
<evidence type="ECO:0000313" key="1">
    <source>
        <dbReference type="EMBL" id="KRH07284.1"/>
    </source>
</evidence>
<accession>K7MFT6</accession>
<dbReference type="Gramene" id="KRH07284">
    <property type="protein sequence ID" value="KRH07284"/>
    <property type="gene ID" value="GLYMA_16G078700"/>
</dbReference>
<dbReference type="InParanoid" id="K7MFT6"/>
<reference evidence="1 2" key="1">
    <citation type="journal article" date="2010" name="Nature">
        <title>Genome sequence of the palaeopolyploid soybean.</title>
        <authorList>
            <person name="Schmutz J."/>
            <person name="Cannon S.B."/>
            <person name="Schlueter J."/>
            <person name="Ma J."/>
            <person name="Mitros T."/>
            <person name="Nelson W."/>
            <person name="Hyten D.L."/>
            <person name="Song Q."/>
            <person name="Thelen J.J."/>
            <person name="Cheng J."/>
            <person name="Xu D."/>
            <person name="Hellsten U."/>
            <person name="May G.D."/>
            <person name="Yu Y."/>
            <person name="Sakurai T."/>
            <person name="Umezawa T."/>
            <person name="Bhattacharyya M.K."/>
            <person name="Sandhu D."/>
            <person name="Valliyodan B."/>
            <person name="Lindquist E."/>
            <person name="Peto M."/>
            <person name="Grant D."/>
            <person name="Shu S."/>
            <person name="Goodstein D."/>
            <person name="Barry K."/>
            <person name="Futrell-Griggs M."/>
            <person name="Abernathy B."/>
            <person name="Du J."/>
            <person name="Tian Z."/>
            <person name="Zhu L."/>
            <person name="Gill N."/>
            <person name="Joshi T."/>
            <person name="Libault M."/>
            <person name="Sethuraman A."/>
            <person name="Zhang X.-C."/>
            <person name="Shinozaki K."/>
            <person name="Nguyen H.T."/>
            <person name="Wing R.A."/>
            <person name="Cregan P."/>
            <person name="Specht J."/>
            <person name="Grimwood J."/>
            <person name="Rokhsar D."/>
            <person name="Stacey G."/>
            <person name="Shoemaker R.C."/>
            <person name="Jackson S.A."/>
        </authorList>
    </citation>
    <scope>NUCLEOTIDE SEQUENCE [LARGE SCALE GENOMIC DNA]</scope>
    <source>
        <strain evidence="2">cv. Williams 82</strain>
        <tissue evidence="1">Callus</tissue>
    </source>
</reference>
<keyword evidence="3" id="KW-1185">Reference proteome</keyword>
<organism evidence="2">
    <name type="scientific">Glycine max</name>
    <name type="common">Soybean</name>
    <name type="synonym">Glycine hispida</name>
    <dbReference type="NCBI Taxonomy" id="3847"/>
    <lineage>
        <taxon>Eukaryota</taxon>
        <taxon>Viridiplantae</taxon>
        <taxon>Streptophyta</taxon>
        <taxon>Embryophyta</taxon>
        <taxon>Tracheophyta</taxon>
        <taxon>Spermatophyta</taxon>
        <taxon>Magnoliopsida</taxon>
        <taxon>eudicotyledons</taxon>
        <taxon>Gunneridae</taxon>
        <taxon>Pentapetalae</taxon>
        <taxon>rosids</taxon>
        <taxon>fabids</taxon>
        <taxon>Fabales</taxon>
        <taxon>Fabaceae</taxon>
        <taxon>Papilionoideae</taxon>
        <taxon>50 kb inversion clade</taxon>
        <taxon>NPAAA clade</taxon>
        <taxon>indigoferoid/millettioid clade</taxon>
        <taxon>Phaseoleae</taxon>
        <taxon>Glycine</taxon>
        <taxon>Glycine subgen. Soja</taxon>
    </lineage>
</organism>
<dbReference type="HOGENOM" id="CLU_2675968_0_0_1"/>
<gene>
    <name evidence="1" type="ORF">GLYMA_16G078700</name>
</gene>
<reference evidence="2" key="2">
    <citation type="submission" date="2018-02" db="UniProtKB">
        <authorList>
            <consortium name="EnsemblPlants"/>
        </authorList>
    </citation>
    <scope>IDENTIFICATION</scope>
    <source>
        <strain evidence="2">Williams 82</strain>
    </source>
</reference>
<dbReference type="Proteomes" id="UP000008827">
    <property type="component" value="Chromosome 16"/>
</dbReference>
<protein>
    <submittedName>
        <fullName evidence="1 2">Uncharacterized protein</fullName>
    </submittedName>
</protein>
<evidence type="ECO:0000313" key="2">
    <source>
        <dbReference type="EnsemblPlants" id="KRH07284"/>
    </source>
</evidence>
<name>K7MFT6_SOYBN</name>
<dbReference type="PaxDb" id="3847-GLYMA16G08530.1"/>
<reference evidence="1" key="3">
    <citation type="submission" date="2018-07" db="EMBL/GenBank/DDBJ databases">
        <title>WGS assembly of Glycine max.</title>
        <authorList>
            <person name="Schmutz J."/>
            <person name="Cannon S."/>
            <person name="Schlueter J."/>
            <person name="Ma J."/>
            <person name="Mitros T."/>
            <person name="Nelson W."/>
            <person name="Hyten D."/>
            <person name="Song Q."/>
            <person name="Thelen J."/>
            <person name="Cheng J."/>
            <person name="Xu D."/>
            <person name="Hellsten U."/>
            <person name="May G."/>
            <person name="Yu Y."/>
            <person name="Sakurai T."/>
            <person name="Umezawa T."/>
            <person name="Bhattacharyya M."/>
            <person name="Sandhu D."/>
            <person name="Valliyodan B."/>
            <person name="Lindquist E."/>
            <person name="Peto M."/>
            <person name="Grant D."/>
            <person name="Shu S."/>
            <person name="Goodstein D."/>
            <person name="Barry K."/>
            <person name="Futrell-Griggs M."/>
            <person name="Abernathy B."/>
            <person name="Du J."/>
            <person name="Tian Z."/>
            <person name="Zhu L."/>
            <person name="Gill N."/>
            <person name="Joshi T."/>
            <person name="Libault M."/>
            <person name="Sethuraman A."/>
            <person name="Zhang X."/>
            <person name="Shinozaki K."/>
            <person name="Nguyen H."/>
            <person name="Wing R."/>
            <person name="Cregan P."/>
            <person name="Specht J."/>
            <person name="Grimwood J."/>
            <person name="Rokhsar D."/>
            <person name="Stacey G."/>
            <person name="Shoemaker R."/>
            <person name="Jackson S."/>
        </authorList>
    </citation>
    <scope>NUCLEOTIDE SEQUENCE</scope>
    <source>
        <tissue evidence="1">Callus</tissue>
    </source>
</reference>
<dbReference type="EMBL" id="CM000849">
    <property type="protein sequence ID" value="KRH07284.1"/>
    <property type="molecule type" value="Genomic_DNA"/>
</dbReference>
<sequence length="75" mass="8132">MAAMRITCISLGTWNKILDVGCGHTTNENYSHIIQCTSTDSMSLALESRNGVVGSCDLTGLWVFKSHDGNVVKEN</sequence>
<dbReference type="AlphaFoldDB" id="K7MFT6"/>